<name>A0A5C5PUY9_9PSED</name>
<dbReference type="PANTHER" id="PTHR36154">
    <property type="entry name" value="DNA-BINDING TRANSCRIPTIONAL ACTIVATOR ALPA"/>
    <property type="match status" value="1"/>
</dbReference>
<organism evidence="1 2">
    <name type="scientific">Pseudomonas saxonica</name>
    <dbReference type="NCBI Taxonomy" id="2600598"/>
    <lineage>
        <taxon>Bacteria</taxon>
        <taxon>Pseudomonadati</taxon>
        <taxon>Pseudomonadota</taxon>
        <taxon>Gammaproteobacteria</taxon>
        <taxon>Pseudomonadales</taxon>
        <taxon>Pseudomonadaceae</taxon>
        <taxon>Pseudomonas</taxon>
    </lineage>
</organism>
<proteinExistence type="predicted"/>
<sequence>MIKENSSKPMLRILRMRQLRECLGLSTSTIYDRLNPMSPRYDCSFPRPIKLGASAVGWVEEDVCRWIDSRIAESRNVCSVNS</sequence>
<dbReference type="InterPro" id="IPR010260">
    <property type="entry name" value="AlpA"/>
</dbReference>
<accession>A0A5C5PUY9</accession>
<dbReference type="PANTHER" id="PTHR36154:SF1">
    <property type="entry name" value="DNA-BINDING TRANSCRIPTIONAL ACTIVATOR ALPA"/>
    <property type="match status" value="1"/>
</dbReference>
<dbReference type="Proteomes" id="UP000317901">
    <property type="component" value="Unassembled WGS sequence"/>
</dbReference>
<dbReference type="EMBL" id="VFIP01000029">
    <property type="protein sequence ID" value="TWR88496.1"/>
    <property type="molecule type" value="Genomic_DNA"/>
</dbReference>
<evidence type="ECO:0000313" key="1">
    <source>
        <dbReference type="EMBL" id="TWR88496.1"/>
    </source>
</evidence>
<reference evidence="1 2" key="1">
    <citation type="submission" date="2019-06" db="EMBL/GenBank/DDBJ databases">
        <title>Pseudomonas bimorpha sp. nov. isolated from bovine raw milk and skim milk concentrate.</title>
        <authorList>
            <person name="Hofmann K."/>
            <person name="Huptas C."/>
            <person name="Doll E."/>
            <person name="Scherer S."/>
            <person name="Wenning M."/>
        </authorList>
    </citation>
    <scope>NUCLEOTIDE SEQUENCE [LARGE SCALE GENOMIC DNA]</scope>
    <source>
        <strain evidence="1 2">DSM 108990</strain>
    </source>
</reference>
<protein>
    <submittedName>
        <fullName evidence="1">AlpA family phage regulatory protein</fullName>
    </submittedName>
</protein>
<dbReference type="OrthoDB" id="8455288at2"/>
<evidence type="ECO:0000313" key="2">
    <source>
        <dbReference type="Proteomes" id="UP000317901"/>
    </source>
</evidence>
<comment type="caution">
    <text evidence="1">The sequence shown here is derived from an EMBL/GenBank/DDBJ whole genome shotgun (WGS) entry which is preliminary data.</text>
</comment>
<dbReference type="Pfam" id="PF05930">
    <property type="entry name" value="Phage_AlpA"/>
    <property type="match status" value="1"/>
</dbReference>
<dbReference type="AlphaFoldDB" id="A0A5C5PUY9"/>
<dbReference type="InterPro" id="IPR052931">
    <property type="entry name" value="Prophage_regulatory_activator"/>
</dbReference>
<dbReference type="Gene3D" id="1.10.238.160">
    <property type="match status" value="1"/>
</dbReference>
<gene>
    <name evidence="1" type="ORF">FJD37_15250</name>
</gene>